<evidence type="ECO:0000256" key="8">
    <source>
        <dbReference type="PIRSR" id="PIRSR037938-2"/>
    </source>
</evidence>
<dbReference type="InterPro" id="IPR003000">
    <property type="entry name" value="Sirtuin"/>
</dbReference>
<gene>
    <name evidence="13" type="ORF">KGF56_003152</name>
</gene>
<dbReference type="EC" id="2.3.1.286" evidence="6"/>
<keyword evidence="4 6" id="KW-0862">Zinc</keyword>
<dbReference type="SUPFAM" id="SSF52467">
    <property type="entry name" value="DHS-like NAD/FAD-binding domain"/>
    <property type="match status" value="1"/>
</dbReference>
<comment type="similarity">
    <text evidence="1 6">Belongs to the sirtuin family. Class I subfamily.</text>
</comment>
<feature type="binding site" evidence="8">
    <location>
        <begin position="37"/>
        <end position="39"/>
    </location>
    <ligand>
        <name>NAD(+)</name>
        <dbReference type="ChEBI" id="CHEBI:57540"/>
    </ligand>
</feature>
<reference evidence="13" key="1">
    <citation type="journal article" date="2022" name="DNA Res.">
        <title>Genome analysis of five recently described species of the CUG-Ser clade uncovers Candida theae as a new hybrid lineage with pathogenic potential in the Candida parapsilosis species complex.</title>
        <authorList>
            <person name="Mixao V."/>
            <person name="Del Olmo V."/>
            <person name="Hegedusova E."/>
            <person name="Saus E."/>
            <person name="Pryszcz L."/>
            <person name="Cillingova A."/>
            <person name="Nosek J."/>
            <person name="Gabaldon T."/>
        </authorList>
    </citation>
    <scope>NUCLEOTIDE SEQUENCE</scope>
    <source>
        <strain evidence="13">CBS 10844</strain>
    </source>
</reference>
<dbReference type="GO" id="GO:0070403">
    <property type="term" value="F:NAD+ binding"/>
    <property type="evidence" value="ECO:0007669"/>
    <property type="project" value="UniProtKB-UniRule"/>
</dbReference>
<dbReference type="InterPro" id="IPR017328">
    <property type="entry name" value="Sirtuin_class_I"/>
</dbReference>
<dbReference type="PROSITE" id="PS50305">
    <property type="entry name" value="SIRTUIN"/>
    <property type="match status" value="1"/>
</dbReference>
<dbReference type="GO" id="GO:0017136">
    <property type="term" value="F:histone deacetylase activity, NAD-dependent"/>
    <property type="evidence" value="ECO:0007669"/>
    <property type="project" value="InterPro"/>
</dbReference>
<evidence type="ECO:0000256" key="1">
    <source>
        <dbReference type="ARBA" id="ARBA00006924"/>
    </source>
</evidence>
<evidence type="ECO:0000256" key="9">
    <source>
        <dbReference type="PIRSR" id="PIRSR037938-3"/>
    </source>
</evidence>
<evidence type="ECO:0000256" key="6">
    <source>
        <dbReference type="PIRNR" id="PIRNR037938"/>
    </source>
</evidence>
<feature type="active site" description="Proton acceptor" evidence="7 10">
    <location>
        <position position="129"/>
    </location>
</feature>
<proteinExistence type="inferred from homology"/>
<evidence type="ECO:0000259" key="12">
    <source>
        <dbReference type="PROSITE" id="PS50305"/>
    </source>
</evidence>
<dbReference type="Pfam" id="PF02146">
    <property type="entry name" value="SIR2"/>
    <property type="match status" value="1"/>
</dbReference>
<evidence type="ECO:0000256" key="10">
    <source>
        <dbReference type="PROSITE-ProRule" id="PRU00236"/>
    </source>
</evidence>
<evidence type="ECO:0000256" key="7">
    <source>
        <dbReference type="PIRSR" id="PIRSR037938-1"/>
    </source>
</evidence>
<feature type="binding site" evidence="8">
    <location>
        <begin position="27"/>
        <end position="31"/>
    </location>
    <ligand>
        <name>NAD(+)</name>
        <dbReference type="ChEBI" id="CHEBI:57540"/>
    </ligand>
</feature>
<accession>A0AAI9SVR9</accession>
<dbReference type="InterPro" id="IPR029035">
    <property type="entry name" value="DHS-like_NAD/FAD-binding_dom"/>
</dbReference>
<evidence type="ECO:0000313" key="13">
    <source>
        <dbReference type="EMBL" id="KAI3403993.2"/>
    </source>
</evidence>
<feature type="binding site" evidence="9 10">
    <location>
        <position position="137"/>
    </location>
    <ligand>
        <name>Zn(2+)</name>
        <dbReference type="ChEBI" id="CHEBI:29105"/>
    </ligand>
</feature>
<dbReference type="PANTHER" id="PTHR11085">
    <property type="entry name" value="NAD-DEPENDENT PROTEIN DEACYLASE SIRTUIN-5, MITOCHONDRIAL-RELATED"/>
    <property type="match status" value="1"/>
</dbReference>
<feature type="binding site" evidence="8">
    <location>
        <begin position="229"/>
        <end position="231"/>
    </location>
    <ligand>
        <name>NAD(+)</name>
        <dbReference type="ChEBI" id="CHEBI:57540"/>
    </ligand>
</feature>
<dbReference type="GO" id="GO:0005634">
    <property type="term" value="C:nucleus"/>
    <property type="evidence" value="ECO:0007669"/>
    <property type="project" value="TreeGrafter"/>
</dbReference>
<dbReference type="PIRSF" id="PIRSF037938">
    <property type="entry name" value="SIR2_euk"/>
    <property type="match status" value="1"/>
</dbReference>
<feature type="binding site" evidence="8">
    <location>
        <begin position="109"/>
        <end position="112"/>
    </location>
    <ligand>
        <name>NAD(+)</name>
        <dbReference type="ChEBI" id="CHEBI:57540"/>
    </ligand>
</feature>
<dbReference type="GeneID" id="73380769"/>
<dbReference type="PANTHER" id="PTHR11085:SF6">
    <property type="entry name" value="NAD-DEPENDENT PROTEIN DEACETYLASE SIRTUIN-2"/>
    <property type="match status" value="1"/>
</dbReference>
<dbReference type="InterPro" id="IPR026590">
    <property type="entry name" value="Ssirtuin_cat_dom"/>
</dbReference>
<dbReference type="CDD" id="cd01408">
    <property type="entry name" value="SIRT1"/>
    <property type="match status" value="1"/>
</dbReference>
<evidence type="ECO:0000256" key="4">
    <source>
        <dbReference type="ARBA" id="ARBA00022833"/>
    </source>
</evidence>
<keyword evidence="14" id="KW-1185">Reference proteome</keyword>
<dbReference type="Gene3D" id="3.30.1600.10">
    <property type="entry name" value="SIR2/SIRT2 'Small Domain"/>
    <property type="match status" value="1"/>
</dbReference>
<keyword evidence="2 6" id="KW-0808">Transferase</keyword>
<feature type="binding site" evidence="9 10">
    <location>
        <position position="167"/>
    </location>
    <ligand>
        <name>Zn(2+)</name>
        <dbReference type="ChEBI" id="CHEBI:29105"/>
    </ligand>
</feature>
<keyword evidence="5 6" id="KW-0520">NAD</keyword>
<evidence type="ECO:0000256" key="11">
    <source>
        <dbReference type="SAM" id="MobiDB-lite"/>
    </source>
</evidence>
<dbReference type="InterPro" id="IPR050134">
    <property type="entry name" value="NAD-dep_sirtuin_deacylases"/>
</dbReference>
<feature type="domain" description="Deacetylase sirtuin-type" evidence="12">
    <location>
        <begin position="1"/>
        <end position="263"/>
    </location>
</feature>
<evidence type="ECO:0000256" key="3">
    <source>
        <dbReference type="ARBA" id="ARBA00022723"/>
    </source>
</evidence>
<feature type="binding site" evidence="8">
    <location>
        <position position="249"/>
    </location>
    <ligand>
        <name>NAD(+)</name>
        <dbReference type="ChEBI" id="CHEBI:57540"/>
    </ligand>
</feature>
<dbReference type="InterPro" id="IPR026591">
    <property type="entry name" value="Sirtuin_cat_small_dom_sf"/>
</dbReference>
<comment type="caution">
    <text evidence="13">The sequence shown here is derived from an EMBL/GenBank/DDBJ whole genome shotgun (WGS) entry which is preliminary data.</text>
</comment>
<dbReference type="AlphaFoldDB" id="A0AAI9SVR9"/>
<sequence>MVDLDLKLKPVADAIKDGKKVTFFNGAGISTSAGIPDFRSPETGLYSQLAKLDLPFAEAVFDIDYFKENPKPFYTLAHELYPGKFPPTKFHHFIKLVQDRGQLKRVYTQNIDTLERLAGVKDEYIVEAHGSFAKNHCVECFEEMSISTLEQHMKDEKKNGIPTCEKCQGYVKPNIVFFGEGLPAKFFETWKKDRDQVELAIISGTSLTVYPFASLPFEVSKKCTRVLINKEKVGDIGSRKSDVLALKDCDSVVDVLASLLGWKDELDVLYEAGKKKCQVSKAKAKAKADHDELETDNDKSKREQDEEKKPVEDQEEEKKPAEDQEEIVDGKKEHLSELIDKLKI</sequence>
<dbReference type="EMBL" id="JAHUZD010000109">
    <property type="protein sequence ID" value="KAI3403993.2"/>
    <property type="molecule type" value="Genomic_DNA"/>
</dbReference>
<keyword evidence="3 6" id="KW-0479">Metal-binding</keyword>
<evidence type="ECO:0000256" key="2">
    <source>
        <dbReference type="ARBA" id="ARBA00022679"/>
    </source>
</evidence>
<feature type="region of interest" description="Disordered" evidence="11">
    <location>
        <begin position="284"/>
        <end position="332"/>
    </location>
</feature>
<feature type="binding site" evidence="9 10">
    <location>
        <position position="140"/>
    </location>
    <ligand>
        <name>Zn(2+)</name>
        <dbReference type="ChEBI" id="CHEBI:29105"/>
    </ligand>
</feature>
<organism evidence="13 14">
    <name type="scientific">Candida oxycetoniae</name>
    <dbReference type="NCBI Taxonomy" id="497107"/>
    <lineage>
        <taxon>Eukaryota</taxon>
        <taxon>Fungi</taxon>
        <taxon>Dikarya</taxon>
        <taxon>Ascomycota</taxon>
        <taxon>Saccharomycotina</taxon>
        <taxon>Pichiomycetes</taxon>
        <taxon>Debaryomycetaceae</taxon>
        <taxon>Candida/Lodderomyces clade</taxon>
        <taxon>Candida</taxon>
    </lineage>
</organism>
<feature type="binding site" evidence="9 10">
    <location>
        <position position="164"/>
    </location>
    <ligand>
        <name>Zn(2+)</name>
        <dbReference type="ChEBI" id="CHEBI:29105"/>
    </ligand>
</feature>
<dbReference type="RefSeq" id="XP_049179738.1">
    <property type="nucleotide sequence ID" value="XM_049324456.1"/>
</dbReference>
<evidence type="ECO:0000256" key="5">
    <source>
        <dbReference type="ARBA" id="ARBA00023027"/>
    </source>
</evidence>
<evidence type="ECO:0000313" key="14">
    <source>
        <dbReference type="Proteomes" id="UP001202479"/>
    </source>
</evidence>
<feature type="binding site" evidence="8">
    <location>
        <begin position="205"/>
        <end position="206"/>
    </location>
    <ligand>
        <name>NAD(+)</name>
        <dbReference type="ChEBI" id="CHEBI:57540"/>
    </ligand>
</feature>
<dbReference type="Proteomes" id="UP001202479">
    <property type="component" value="Unassembled WGS sequence"/>
</dbReference>
<comment type="cofactor">
    <cofactor evidence="9">
        <name>Zn(2+)</name>
        <dbReference type="ChEBI" id="CHEBI:29105"/>
    </cofactor>
    <text evidence="9">Binds 1 zinc ion per subunit.</text>
</comment>
<dbReference type="Gene3D" id="3.40.50.1220">
    <property type="entry name" value="TPP-binding domain"/>
    <property type="match status" value="1"/>
</dbReference>
<dbReference type="GO" id="GO:0008270">
    <property type="term" value="F:zinc ion binding"/>
    <property type="evidence" value="ECO:0007669"/>
    <property type="project" value="UniProtKB-UniRule"/>
</dbReference>
<feature type="compositionally biased region" description="Basic and acidic residues" evidence="11">
    <location>
        <begin position="286"/>
        <end position="332"/>
    </location>
</feature>
<comment type="catalytic activity">
    <reaction evidence="6">
        <text>N(6)-acetyl-L-lysyl-[protein] + NAD(+) + H2O = 2''-O-acetyl-ADP-D-ribose + nicotinamide + L-lysyl-[protein]</text>
        <dbReference type="Rhea" id="RHEA:43636"/>
        <dbReference type="Rhea" id="RHEA-COMP:9752"/>
        <dbReference type="Rhea" id="RHEA-COMP:10731"/>
        <dbReference type="ChEBI" id="CHEBI:15377"/>
        <dbReference type="ChEBI" id="CHEBI:17154"/>
        <dbReference type="ChEBI" id="CHEBI:29969"/>
        <dbReference type="ChEBI" id="CHEBI:57540"/>
        <dbReference type="ChEBI" id="CHEBI:61930"/>
        <dbReference type="ChEBI" id="CHEBI:83767"/>
        <dbReference type="EC" id="2.3.1.286"/>
    </reaction>
</comment>
<name>A0AAI9SVR9_9ASCO</name>
<protein>
    <recommendedName>
        <fullName evidence="6">NAD-dependent protein deacetylase</fullName>
        <ecNumber evidence="6">2.3.1.286</ecNumber>
    </recommendedName>
</protein>